<gene>
    <name evidence="2" type="ORF">EIB73_01445</name>
</gene>
<dbReference type="CDD" id="cd00138">
    <property type="entry name" value="PLDc_SF"/>
    <property type="match status" value="1"/>
</dbReference>
<dbReference type="Gene3D" id="3.30.870.10">
    <property type="entry name" value="Endonuclease Chain A"/>
    <property type="match status" value="1"/>
</dbReference>
<dbReference type="PROSITE" id="PS50035">
    <property type="entry name" value="PLD"/>
    <property type="match status" value="1"/>
</dbReference>
<dbReference type="Proteomes" id="UP000270185">
    <property type="component" value="Chromosome"/>
</dbReference>
<feature type="domain" description="PLD phosphodiesterase" evidence="1">
    <location>
        <begin position="96"/>
        <end position="118"/>
    </location>
</feature>
<dbReference type="GO" id="GO:0006793">
    <property type="term" value="P:phosphorus metabolic process"/>
    <property type="evidence" value="ECO:0007669"/>
    <property type="project" value="UniProtKB-ARBA"/>
</dbReference>
<dbReference type="KEGG" id="ccas:EIB73_01445"/>
<name>A0A3G8XJI5_9FLAO</name>
<evidence type="ECO:0000313" key="2">
    <source>
        <dbReference type="EMBL" id="AZI31917.1"/>
    </source>
</evidence>
<dbReference type="RefSeq" id="WP_125021929.1">
    <property type="nucleotide sequence ID" value="NZ_CP034159.1"/>
</dbReference>
<proteinExistence type="predicted"/>
<dbReference type="Pfam" id="PF13091">
    <property type="entry name" value="PLDc_2"/>
    <property type="match status" value="1"/>
</dbReference>
<dbReference type="InterPro" id="IPR001736">
    <property type="entry name" value="PLipase_D/transphosphatidylase"/>
</dbReference>
<protein>
    <submittedName>
        <fullName evidence="2">Phospholipase</fullName>
    </submittedName>
</protein>
<dbReference type="SUPFAM" id="SSF56024">
    <property type="entry name" value="Phospholipase D/nuclease"/>
    <property type="match status" value="1"/>
</dbReference>
<keyword evidence="3" id="KW-1185">Reference proteome</keyword>
<organism evidence="2 3">
    <name type="scientific">Kaistella carnis</name>
    <dbReference type="NCBI Taxonomy" id="1241979"/>
    <lineage>
        <taxon>Bacteria</taxon>
        <taxon>Pseudomonadati</taxon>
        <taxon>Bacteroidota</taxon>
        <taxon>Flavobacteriia</taxon>
        <taxon>Flavobacteriales</taxon>
        <taxon>Weeksellaceae</taxon>
        <taxon>Chryseobacterium group</taxon>
        <taxon>Kaistella</taxon>
    </lineage>
</organism>
<dbReference type="OrthoDB" id="9800916at2"/>
<accession>A0A3G8XJI5</accession>
<sequence>MIKYIQNKTHYTEVLQKCKTVKRTLWIGTADIKDVYVKDGLSGSKPFLSVLNDLLKSGVEIRLLYAKDPGPNFREDFDKYPLLAKHLEQAHCPRVHFKIFVFDSCEVYIGSANLTGAGIGMKGEQSRNFEAGILTDLPELVEPAISQFDEVWNGSQCTNCGRKKYCPLPIAEY</sequence>
<dbReference type="GO" id="GO:0003824">
    <property type="term" value="F:catalytic activity"/>
    <property type="evidence" value="ECO:0007669"/>
    <property type="project" value="InterPro"/>
</dbReference>
<dbReference type="AlphaFoldDB" id="A0A3G8XJI5"/>
<evidence type="ECO:0000313" key="3">
    <source>
        <dbReference type="Proteomes" id="UP000270185"/>
    </source>
</evidence>
<evidence type="ECO:0000259" key="1">
    <source>
        <dbReference type="PROSITE" id="PS50035"/>
    </source>
</evidence>
<reference evidence="3" key="1">
    <citation type="submission" date="2018-11" db="EMBL/GenBank/DDBJ databases">
        <title>Proposal to divide the Flavobacteriaceae and reorganize its genera based on Amino Acid Identity values calculated from whole genome sequences.</title>
        <authorList>
            <person name="Nicholson A.C."/>
            <person name="Gulvik C.A."/>
            <person name="Whitney A.M."/>
            <person name="Humrighouse B.W."/>
            <person name="Bell M."/>
            <person name="Holmes B."/>
            <person name="Steigerwalt A.G."/>
            <person name="Villarma A."/>
            <person name="Sheth M."/>
            <person name="Batra D."/>
            <person name="Pryor J."/>
            <person name="Bernardet J.-F."/>
            <person name="Hugo C."/>
            <person name="Kampfer P."/>
            <person name="Newman J.D."/>
            <person name="McQuiston J.R."/>
        </authorList>
    </citation>
    <scope>NUCLEOTIDE SEQUENCE [LARGE SCALE GENOMIC DNA]</scope>
    <source>
        <strain evidence="3">G0081</strain>
    </source>
</reference>
<dbReference type="InterPro" id="IPR025202">
    <property type="entry name" value="PLD-like_dom"/>
</dbReference>
<dbReference type="EMBL" id="CP034159">
    <property type="protein sequence ID" value="AZI31917.1"/>
    <property type="molecule type" value="Genomic_DNA"/>
</dbReference>